<accession>A0A357VRF3</accession>
<dbReference type="PANTHER" id="PTHR43283:SF11">
    <property type="entry name" value="BETA-LACTAMASE-RELATED DOMAIN-CONTAINING PROTEIN"/>
    <property type="match status" value="1"/>
</dbReference>
<sequence>MSFNLSKLEKAFMLLDKGIEEGVFPGVAAAVGDNKGFVRVEVKGNKRLYPYDEKLNRESLFDLASLTKVVATTMLLMKMLESGLISVYDRVSEYIPNFKGDG</sequence>
<dbReference type="Proteomes" id="UP000264445">
    <property type="component" value="Unassembled WGS sequence"/>
</dbReference>
<dbReference type="Pfam" id="PF00144">
    <property type="entry name" value="Beta-lactamase"/>
    <property type="match status" value="1"/>
</dbReference>
<protein>
    <submittedName>
        <fullName evidence="3">Serine hydrolase</fullName>
    </submittedName>
</protein>
<dbReference type="GO" id="GO:0016787">
    <property type="term" value="F:hydrolase activity"/>
    <property type="evidence" value="ECO:0007669"/>
    <property type="project" value="UniProtKB-KW"/>
</dbReference>
<dbReference type="Gene3D" id="3.40.710.10">
    <property type="entry name" value="DD-peptidase/beta-lactamase superfamily"/>
    <property type="match status" value="1"/>
</dbReference>
<dbReference type="AlphaFoldDB" id="A0A357VRF3"/>
<dbReference type="EMBL" id="DOLB01000158">
    <property type="protein sequence ID" value="HBT50241.1"/>
    <property type="molecule type" value="Genomic_DNA"/>
</dbReference>
<evidence type="ECO:0000313" key="4">
    <source>
        <dbReference type="Proteomes" id="UP000264445"/>
    </source>
</evidence>
<dbReference type="RefSeq" id="WP_278429523.1">
    <property type="nucleotide sequence ID" value="NZ_DOLB01000158.1"/>
</dbReference>
<dbReference type="InterPro" id="IPR012338">
    <property type="entry name" value="Beta-lactam/transpept-like"/>
</dbReference>
<feature type="non-terminal residue" evidence="3">
    <location>
        <position position="102"/>
    </location>
</feature>
<evidence type="ECO:0000313" key="3">
    <source>
        <dbReference type="EMBL" id="HBT50241.1"/>
    </source>
</evidence>
<organism evidence="3 4">
    <name type="scientific">Caldanaerobacter subterraneus</name>
    <dbReference type="NCBI Taxonomy" id="911092"/>
    <lineage>
        <taxon>Bacteria</taxon>
        <taxon>Bacillati</taxon>
        <taxon>Bacillota</taxon>
        <taxon>Clostridia</taxon>
        <taxon>Thermoanaerobacterales</taxon>
        <taxon>Thermoanaerobacteraceae</taxon>
        <taxon>Caldanaerobacter</taxon>
    </lineage>
</organism>
<comment type="caution">
    <text evidence="3">The sequence shown here is derived from an EMBL/GenBank/DDBJ whole genome shotgun (WGS) entry which is preliminary data.</text>
</comment>
<dbReference type="InterPro" id="IPR001466">
    <property type="entry name" value="Beta-lactam-related"/>
</dbReference>
<reference evidence="3 4" key="1">
    <citation type="journal article" date="2018" name="Nat. Biotechnol.">
        <title>A standardized bacterial taxonomy based on genome phylogeny substantially revises the tree of life.</title>
        <authorList>
            <person name="Parks D.H."/>
            <person name="Chuvochina M."/>
            <person name="Waite D.W."/>
            <person name="Rinke C."/>
            <person name="Skarshewski A."/>
            <person name="Chaumeil P.A."/>
            <person name="Hugenholtz P."/>
        </authorList>
    </citation>
    <scope>NUCLEOTIDE SEQUENCE [LARGE SCALE GENOMIC DNA]</scope>
    <source>
        <strain evidence="3">UBA12544</strain>
    </source>
</reference>
<name>A0A357VRF3_9THEO</name>
<keyword evidence="1 3" id="KW-0378">Hydrolase</keyword>
<dbReference type="InterPro" id="IPR050789">
    <property type="entry name" value="Diverse_Enzym_Activities"/>
</dbReference>
<proteinExistence type="predicted"/>
<evidence type="ECO:0000259" key="2">
    <source>
        <dbReference type="Pfam" id="PF00144"/>
    </source>
</evidence>
<feature type="domain" description="Beta-lactamase-related" evidence="2">
    <location>
        <begin position="15"/>
        <end position="102"/>
    </location>
</feature>
<gene>
    <name evidence="3" type="ORF">DEA61_10790</name>
</gene>
<dbReference type="SUPFAM" id="SSF56601">
    <property type="entry name" value="beta-lactamase/transpeptidase-like"/>
    <property type="match status" value="1"/>
</dbReference>
<evidence type="ECO:0000256" key="1">
    <source>
        <dbReference type="ARBA" id="ARBA00022801"/>
    </source>
</evidence>
<dbReference type="PANTHER" id="PTHR43283">
    <property type="entry name" value="BETA-LACTAMASE-RELATED"/>
    <property type="match status" value="1"/>
</dbReference>